<name>W5YLN0_9GAMM</name>
<gene>
    <name evidence="1" type="ORF">AU14_01345</name>
</gene>
<organism evidence="1 2">
    <name type="scientific">Marinobacter similis</name>
    <dbReference type="NCBI Taxonomy" id="1420916"/>
    <lineage>
        <taxon>Bacteria</taxon>
        <taxon>Pseudomonadati</taxon>
        <taxon>Pseudomonadota</taxon>
        <taxon>Gammaproteobacteria</taxon>
        <taxon>Pseudomonadales</taxon>
        <taxon>Marinobacteraceae</taxon>
        <taxon>Marinobacter</taxon>
    </lineage>
</organism>
<dbReference type="EMBL" id="CP007151">
    <property type="protein sequence ID" value="AHI29930.1"/>
    <property type="molecule type" value="Genomic_DNA"/>
</dbReference>
<dbReference type="OrthoDB" id="6368372at2"/>
<evidence type="ECO:0000313" key="1">
    <source>
        <dbReference type="EMBL" id="AHI29930.1"/>
    </source>
</evidence>
<accession>W5YLN0</accession>
<reference evidence="1 2" key="1">
    <citation type="journal article" date="2014" name="Genome Announc.">
        <title>Draft Genome Sequences of Marinobacter similis A3d10T and Marinobacter salarius R9SW1T.</title>
        <authorList>
            <person name="Ivanova E.P."/>
            <person name="Ng H.J."/>
            <person name="Webb H.K."/>
            <person name="Feng G."/>
            <person name="Oshima K."/>
            <person name="Hattori M."/>
            <person name="Ohkuma M."/>
            <person name="Sergeev A.F."/>
            <person name="Mikhailov V.V."/>
            <person name="Crawford R.J."/>
            <person name="Sawabe T."/>
        </authorList>
    </citation>
    <scope>NUCLEOTIDE SEQUENCE [LARGE SCALE GENOMIC DNA]</scope>
    <source>
        <strain evidence="1 2">A3d10</strain>
    </source>
</reference>
<evidence type="ECO:0000313" key="2">
    <source>
        <dbReference type="Proteomes" id="UP000061489"/>
    </source>
</evidence>
<keyword evidence="2" id="KW-1185">Reference proteome</keyword>
<dbReference type="RefSeq" id="WP_041338307.1">
    <property type="nucleotide sequence ID" value="NZ_CP007151.1"/>
</dbReference>
<protein>
    <submittedName>
        <fullName evidence="1">Uncharacterized protein</fullName>
    </submittedName>
</protein>
<dbReference type="AlphaFoldDB" id="W5YLN0"/>
<dbReference type="KEGG" id="msx:AU14_01345"/>
<proteinExistence type="predicted"/>
<sequence>MPDGSVRYVWAVPPGEPLIGVNGQLVLNSVRKALSMQAQQGRILGSAVVYDYKPSPDSEIDQVNIELEYLGGHAEVVATEYTLSSGGVTFHEGAAKTYSPLVFAGNGTGSP</sequence>
<dbReference type="HOGENOM" id="CLU_2155304_0_0_6"/>
<dbReference type="Proteomes" id="UP000061489">
    <property type="component" value="Chromosome"/>
</dbReference>